<dbReference type="Proteomes" id="UP000797356">
    <property type="component" value="Chromosome 3"/>
</dbReference>
<evidence type="ECO:0000313" key="2">
    <source>
        <dbReference type="Proteomes" id="UP000797356"/>
    </source>
</evidence>
<keyword evidence="2" id="KW-1185">Reference proteome</keyword>
<organism evidence="1 2">
    <name type="scientific">Cocos nucifera</name>
    <name type="common">Coconut palm</name>
    <dbReference type="NCBI Taxonomy" id="13894"/>
    <lineage>
        <taxon>Eukaryota</taxon>
        <taxon>Viridiplantae</taxon>
        <taxon>Streptophyta</taxon>
        <taxon>Embryophyta</taxon>
        <taxon>Tracheophyta</taxon>
        <taxon>Spermatophyta</taxon>
        <taxon>Magnoliopsida</taxon>
        <taxon>Liliopsida</taxon>
        <taxon>Arecaceae</taxon>
        <taxon>Arecoideae</taxon>
        <taxon>Cocoseae</taxon>
        <taxon>Attaleinae</taxon>
        <taxon>Cocos</taxon>
    </lineage>
</organism>
<gene>
    <name evidence="1" type="ORF">COCNU_03G004000</name>
</gene>
<dbReference type="PANTHER" id="PTHR15288">
    <property type="entry name" value="DENN DOMAIN-CONTAINING PROTEIN 2"/>
    <property type="match status" value="1"/>
</dbReference>
<evidence type="ECO:0000313" key="1">
    <source>
        <dbReference type="EMBL" id="KAG1334281.1"/>
    </source>
</evidence>
<dbReference type="InterPro" id="IPR051942">
    <property type="entry name" value="DENN_domain_containing_2"/>
</dbReference>
<reference evidence="1" key="1">
    <citation type="journal article" date="2017" name="Gigascience">
        <title>The genome draft of coconut (Cocos nucifera).</title>
        <authorList>
            <person name="Xiao Y."/>
            <person name="Xu P."/>
            <person name="Fan H."/>
            <person name="Baudouin L."/>
            <person name="Xia W."/>
            <person name="Bocs S."/>
            <person name="Xu J."/>
            <person name="Li Q."/>
            <person name="Guo A."/>
            <person name="Zhou L."/>
            <person name="Li J."/>
            <person name="Wu Y."/>
            <person name="Ma Z."/>
            <person name="Armero A."/>
            <person name="Issali A.E."/>
            <person name="Liu N."/>
            <person name="Peng M."/>
            <person name="Yang Y."/>
        </authorList>
    </citation>
    <scope>NUCLEOTIDE SEQUENCE</scope>
    <source>
        <tissue evidence="1">Spear leaf of Hainan Tall coconut</tissue>
    </source>
</reference>
<comment type="caution">
    <text evidence="1">The sequence shown here is derived from an EMBL/GenBank/DDBJ whole genome shotgun (WGS) entry which is preliminary data.</text>
</comment>
<reference evidence="1" key="2">
    <citation type="submission" date="2019-07" db="EMBL/GenBank/DDBJ databases">
        <authorList>
            <person name="Yang Y."/>
            <person name="Bocs S."/>
            <person name="Baudouin L."/>
        </authorList>
    </citation>
    <scope>NUCLEOTIDE SEQUENCE</scope>
    <source>
        <tissue evidence="1">Spear leaf of Hainan Tall coconut</tissue>
    </source>
</reference>
<dbReference type="AlphaFoldDB" id="A0A8K0I2N9"/>
<dbReference type="PANTHER" id="PTHR15288:SF4">
    <property type="entry name" value="OS02G0777100 PROTEIN"/>
    <property type="match status" value="1"/>
</dbReference>
<dbReference type="EMBL" id="CM017874">
    <property type="protein sequence ID" value="KAG1334281.1"/>
    <property type="molecule type" value="Genomic_DNA"/>
</dbReference>
<protein>
    <submittedName>
        <fullName evidence="1">Uncharacterized protein</fullName>
    </submittedName>
</protein>
<name>A0A8K0I2N9_COCNU</name>
<sequence>MDKNEDSGSPGWGSSFFKQTTEDVARAFFAAASAATVQSARPSVVFSSRDNSNGRLQKLQHQLTKVFKGFSPPPEVKGAYNPEVLTSQKRQWARFQLQSLEQRPMKEPSRVFESMVVVGLHPDVDVQALQKLLDERNNEFSKKQRSLLNCNHQVHAEPNLEPQVLVHN</sequence>
<dbReference type="OrthoDB" id="1936535at2759"/>
<accession>A0A8K0I2N9</accession>
<proteinExistence type="predicted"/>